<feature type="active site" evidence="2">
    <location>
        <position position="167"/>
    </location>
</feature>
<organism evidence="4 5">
    <name type="scientific">Candidatus Egerieisoma faecipullorum</name>
    <dbReference type="NCBI Taxonomy" id="2840963"/>
    <lineage>
        <taxon>Bacteria</taxon>
        <taxon>Bacillati</taxon>
        <taxon>Bacillota</taxon>
        <taxon>Clostridia</taxon>
        <taxon>Eubacteriales</taxon>
        <taxon>Clostridiaceae</taxon>
        <taxon>Clostridiaceae incertae sedis</taxon>
        <taxon>Candidatus Egerieisoma</taxon>
    </lineage>
</organism>
<reference evidence="4" key="1">
    <citation type="submission" date="2020-10" db="EMBL/GenBank/DDBJ databases">
        <authorList>
            <person name="Gilroy R."/>
        </authorList>
    </citation>
    <scope>NUCLEOTIDE SEQUENCE</scope>
    <source>
        <strain evidence="4">CHK195-4489</strain>
    </source>
</reference>
<name>A0A9D1LAD5_9CLOT</name>
<dbReference type="GO" id="GO:0005886">
    <property type="term" value="C:plasma membrane"/>
    <property type="evidence" value="ECO:0007669"/>
    <property type="project" value="UniProtKB-SubCell"/>
</dbReference>
<proteinExistence type="inferred from homology"/>
<reference evidence="4" key="2">
    <citation type="journal article" date="2021" name="PeerJ">
        <title>Extensive microbial diversity within the chicken gut microbiome revealed by metagenomics and culture.</title>
        <authorList>
            <person name="Gilroy R."/>
            <person name="Ravi A."/>
            <person name="Getino M."/>
            <person name="Pursley I."/>
            <person name="Horton D.L."/>
            <person name="Alikhan N.F."/>
            <person name="Baker D."/>
            <person name="Gharbi K."/>
            <person name="Hall N."/>
            <person name="Watson M."/>
            <person name="Adriaenssens E.M."/>
            <person name="Foster-Nyarko E."/>
            <person name="Jarju S."/>
            <person name="Secka A."/>
            <person name="Antonio M."/>
            <person name="Oren A."/>
            <person name="Chaudhuri R.R."/>
            <person name="La Ragione R."/>
            <person name="Hildebrand F."/>
            <person name="Pallen M.J."/>
        </authorList>
    </citation>
    <scope>NUCLEOTIDE SEQUENCE</scope>
    <source>
        <strain evidence="4">CHK195-4489</strain>
    </source>
</reference>
<evidence type="ECO:0000313" key="4">
    <source>
        <dbReference type="EMBL" id="HIU29123.1"/>
    </source>
</evidence>
<gene>
    <name evidence="4" type="ORF">IAD50_02375</name>
</gene>
<keyword evidence="1" id="KW-1003">Cell membrane</keyword>
<evidence type="ECO:0000256" key="1">
    <source>
        <dbReference type="PIRNR" id="PIRNR018571"/>
    </source>
</evidence>
<comment type="subcellular location">
    <subcellularLocation>
        <location evidence="1">Cell membrane</location>
    </subcellularLocation>
</comment>
<keyword evidence="1" id="KW-0645">Protease</keyword>
<dbReference type="GO" id="GO:0030435">
    <property type="term" value="P:sporulation resulting in formation of a cellular spore"/>
    <property type="evidence" value="ECO:0007669"/>
    <property type="project" value="UniProtKB-KW"/>
</dbReference>
<sequence length="289" mass="31766">MNDVYLDVLIFENMIMNYVILHITSLTASRCSRWYRLLAGAAIGTLYAILSLWLSAFLHALLGKILLSALMVLVAYFPKKFKDFLRLSAIFYGVTFLFAGISFGILLTGKVKSASNILATVCVGYLLVLVIARCIQKHRHAEQSAAQVFIQFERTADNGVWLPAMIDTGNSLRDPFTGTSVIVAELEALAALLPKEVSESIRENGTGDILNSASVVCTAKGWERRFRLIPYHSVGHENGILPGFKADVVRVSEDGGEGAELNDVVVCLYEKALSEDEQYRALLAPDMIA</sequence>
<feature type="transmembrane region" description="Helical" evidence="3">
    <location>
        <begin position="114"/>
        <end position="135"/>
    </location>
</feature>
<feature type="transmembrane region" description="Helical" evidence="3">
    <location>
        <begin position="6"/>
        <end position="27"/>
    </location>
</feature>
<dbReference type="InterPro" id="IPR005081">
    <property type="entry name" value="SpoIIGA"/>
</dbReference>
<dbReference type="AlphaFoldDB" id="A0A9D1LAD5"/>
<evidence type="ECO:0000313" key="5">
    <source>
        <dbReference type="Proteomes" id="UP000824089"/>
    </source>
</evidence>
<dbReference type="EC" id="3.4.23.-" evidence="1"/>
<comment type="similarity">
    <text evidence="1">Belongs to the peptidase U4 family.</text>
</comment>
<dbReference type="GO" id="GO:0030436">
    <property type="term" value="P:asexual sporulation"/>
    <property type="evidence" value="ECO:0007669"/>
    <property type="project" value="InterPro"/>
</dbReference>
<evidence type="ECO:0000256" key="3">
    <source>
        <dbReference type="SAM" id="Phobius"/>
    </source>
</evidence>
<keyword evidence="1 3" id="KW-0472">Membrane</keyword>
<feature type="transmembrane region" description="Helical" evidence="3">
    <location>
        <begin position="34"/>
        <end position="54"/>
    </location>
</feature>
<comment type="caution">
    <text evidence="4">The sequence shown here is derived from an EMBL/GenBank/DDBJ whole genome shotgun (WGS) entry which is preliminary data.</text>
</comment>
<keyword evidence="3" id="KW-1133">Transmembrane helix</keyword>
<accession>A0A9D1LAD5</accession>
<dbReference type="Pfam" id="PF03419">
    <property type="entry name" value="Peptidase_U4"/>
    <property type="match status" value="1"/>
</dbReference>
<dbReference type="GO" id="GO:0004190">
    <property type="term" value="F:aspartic-type endopeptidase activity"/>
    <property type="evidence" value="ECO:0007669"/>
    <property type="project" value="UniProtKB-KW"/>
</dbReference>
<evidence type="ECO:0000256" key="2">
    <source>
        <dbReference type="PIRSR" id="PIRSR018571-1"/>
    </source>
</evidence>
<dbReference type="EMBL" id="DVMM01000048">
    <property type="protein sequence ID" value="HIU29123.1"/>
    <property type="molecule type" value="Genomic_DNA"/>
</dbReference>
<comment type="function">
    <text evidence="1">Probable aspartic protease that is responsible for the proteolytic cleavage of the RNA polymerase sigma E factor (SigE/spoIIGB) to yield the active peptide in the mother cell during sporulation. Responds to a signal from the forespore that is triggered by the extracellular signal protein SpoIIR.</text>
</comment>
<keyword evidence="1" id="KW-0378">Hydrolase</keyword>
<feature type="transmembrane region" description="Helical" evidence="3">
    <location>
        <begin position="89"/>
        <end position="108"/>
    </location>
</feature>
<dbReference type="Proteomes" id="UP000824089">
    <property type="component" value="Unassembled WGS sequence"/>
</dbReference>
<dbReference type="PIRSF" id="PIRSF018571">
    <property type="entry name" value="SpoIIGA"/>
    <property type="match status" value="1"/>
</dbReference>
<protein>
    <recommendedName>
        <fullName evidence="1">Sporulation sigma-E factor-processing peptidase</fullName>
        <ecNumber evidence="1">3.4.23.-</ecNumber>
    </recommendedName>
    <alternativeName>
        <fullName evidence="1">Membrane-associated aspartic protease</fullName>
    </alternativeName>
    <alternativeName>
        <fullName evidence="1">Stage II sporulation protein GA</fullName>
    </alternativeName>
</protein>
<keyword evidence="3" id="KW-0812">Transmembrane</keyword>
<keyword evidence="1" id="KW-0064">Aspartyl protease</keyword>
<feature type="transmembrane region" description="Helical" evidence="3">
    <location>
        <begin position="60"/>
        <end position="77"/>
    </location>
</feature>
<keyword evidence="1" id="KW-0749">Sporulation</keyword>
<dbReference type="GO" id="GO:0006508">
    <property type="term" value="P:proteolysis"/>
    <property type="evidence" value="ECO:0007669"/>
    <property type="project" value="UniProtKB-KW"/>
</dbReference>